<organism evidence="1 2">
    <name type="scientific">Burkholderia cenocepacia</name>
    <dbReference type="NCBI Taxonomy" id="95486"/>
    <lineage>
        <taxon>Bacteria</taxon>
        <taxon>Pseudomonadati</taxon>
        <taxon>Pseudomonadota</taxon>
        <taxon>Betaproteobacteria</taxon>
        <taxon>Burkholderiales</taxon>
        <taxon>Burkholderiaceae</taxon>
        <taxon>Burkholderia</taxon>
        <taxon>Burkholderia cepacia complex</taxon>
    </lineage>
</organism>
<sequence>GHTYGIVDPRISRITDATVHGNYVGTPNGGGNQGNAANTIHDECYISTNSPLTGNTSPIFIMTYAELKLVEAVAALRAGYAARAYAADLDGSQASMEMLRVEEDEPEA</sequence>
<gene>
    <name evidence="1" type="ORF">UE95_040885</name>
</gene>
<comment type="caution">
    <text evidence="1">The sequence shown here is derived from an EMBL/GenBank/DDBJ whole genome shotgun (WGS) entry which is preliminary data.</text>
</comment>
<reference evidence="1 2" key="2">
    <citation type="journal article" date="2017" name="Front. Microbiol.">
        <title>Genomics Reveals a Unique Clone of Burkholderia cenocepacia Harboring an Actively Excising Novel Genomic Island.</title>
        <authorList>
            <person name="Patil P.P."/>
            <person name="Mali S."/>
            <person name="Midha S."/>
            <person name="Gautam V."/>
            <person name="Dash L."/>
            <person name="Kumar S."/>
            <person name="Shastri J."/>
            <person name="Singhal L."/>
            <person name="Patil P.B."/>
        </authorList>
    </citation>
    <scope>NUCLEOTIDE SEQUENCE [LARGE SCALE GENOMIC DNA]</scope>
    <source>
        <strain evidence="1 2">BC-19</strain>
    </source>
</reference>
<dbReference type="Pfam" id="PF12771">
    <property type="entry name" value="SusD-like_2"/>
    <property type="match status" value="1"/>
</dbReference>
<dbReference type="AlphaFoldDB" id="A0ABD4UTL6"/>
<name>A0ABD4UTL6_9BURK</name>
<dbReference type="Gene3D" id="1.25.40.390">
    <property type="match status" value="1"/>
</dbReference>
<dbReference type="InterPro" id="IPR011990">
    <property type="entry name" value="TPR-like_helical_dom_sf"/>
</dbReference>
<evidence type="ECO:0000313" key="2">
    <source>
        <dbReference type="Proteomes" id="UP000191686"/>
    </source>
</evidence>
<evidence type="ECO:0000313" key="1">
    <source>
        <dbReference type="EMBL" id="MCW3717623.1"/>
    </source>
</evidence>
<accession>A0ABD4UTL6</accession>
<reference evidence="1 2" key="1">
    <citation type="journal article" date="2017" name="Front. Microbiol.">
        <title>Genomics reveals a unique clone of Burkholderia cenocepacia harbouring an actively excising novel genomic island.</title>
        <authorList>
            <person name="Patil P."/>
            <person name="Mali S."/>
            <person name="Midha S."/>
            <person name="Gautam V."/>
            <person name="Dash L."/>
            <person name="Kumar S."/>
            <person name="Shastri J."/>
            <person name="Singhal L."/>
            <person name="Patil P.B."/>
        </authorList>
    </citation>
    <scope>NUCLEOTIDE SEQUENCE [LARGE SCALE GENOMIC DNA]</scope>
    <source>
        <strain evidence="1 2">BC-19</strain>
    </source>
</reference>
<feature type="non-terminal residue" evidence="1">
    <location>
        <position position="1"/>
    </location>
</feature>
<dbReference type="SUPFAM" id="SSF48452">
    <property type="entry name" value="TPR-like"/>
    <property type="match status" value="1"/>
</dbReference>
<protein>
    <submittedName>
        <fullName evidence="1">SusD/RagB family nutrient-binding outer membrane lipoprotein</fullName>
    </submittedName>
</protein>
<dbReference type="Proteomes" id="UP000191686">
    <property type="component" value="Unassembled WGS sequence"/>
</dbReference>
<keyword evidence="1" id="KW-0449">Lipoprotein</keyword>
<dbReference type="EMBL" id="JYMX02000193">
    <property type="protein sequence ID" value="MCW3717623.1"/>
    <property type="molecule type" value="Genomic_DNA"/>
</dbReference>
<dbReference type="InterPro" id="IPR041662">
    <property type="entry name" value="SusD-like_2"/>
</dbReference>
<proteinExistence type="predicted"/>